<sequence length="102" mass="11108">MPSNPIATPVAVVRDSYLPSWSLIDLKGNILCDVHDEATAWKIALTLNNHGPLLEALEGLLNALQSQTTNEAPSTYSVRVNLKRDNSNALLDRIDAEKAKGK</sequence>
<evidence type="ECO:0000313" key="1">
    <source>
        <dbReference type="EMBL" id="KKL22061.1"/>
    </source>
</evidence>
<gene>
    <name evidence="1" type="ORF">LCGC14_2439230</name>
</gene>
<dbReference type="AlphaFoldDB" id="A0A0F9DWH3"/>
<proteinExistence type="predicted"/>
<reference evidence="1" key="1">
    <citation type="journal article" date="2015" name="Nature">
        <title>Complex archaea that bridge the gap between prokaryotes and eukaryotes.</title>
        <authorList>
            <person name="Spang A."/>
            <person name="Saw J.H."/>
            <person name="Jorgensen S.L."/>
            <person name="Zaremba-Niedzwiedzka K."/>
            <person name="Martijn J."/>
            <person name="Lind A.E."/>
            <person name="van Eijk R."/>
            <person name="Schleper C."/>
            <person name="Guy L."/>
            <person name="Ettema T.J."/>
        </authorList>
    </citation>
    <scope>NUCLEOTIDE SEQUENCE</scope>
</reference>
<accession>A0A0F9DWH3</accession>
<organism evidence="1">
    <name type="scientific">marine sediment metagenome</name>
    <dbReference type="NCBI Taxonomy" id="412755"/>
    <lineage>
        <taxon>unclassified sequences</taxon>
        <taxon>metagenomes</taxon>
        <taxon>ecological metagenomes</taxon>
    </lineage>
</organism>
<protein>
    <submittedName>
        <fullName evidence="1">Uncharacterized protein</fullName>
    </submittedName>
</protein>
<comment type="caution">
    <text evidence="1">The sequence shown here is derived from an EMBL/GenBank/DDBJ whole genome shotgun (WGS) entry which is preliminary data.</text>
</comment>
<name>A0A0F9DWH3_9ZZZZ</name>
<dbReference type="EMBL" id="LAZR01037491">
    <property type="protein sequence ID" value="KKL22061.1"/>
    <property type="molecule type" value="Genomic_DNA"/>
</dbReference>